<dbReference type="Pfam" id="PF00248">
    <property type="entry name" value="Aldo_ket_red"/>
    <property type="match status" value="1"/>
</dbReference>
<dbReference type="EMBL" id="BART01024571">
    <property type="protein sequence ID" value="GAG90988.1"/>
    <property type="molecule type" value="Genomic_DNA"/>
</dbReference>
<feature type="non-terminal residue" evidence="2">
    <location>
        <position position="1"/>
    </location>
</feature>
<evidence type="ECO:0000259" key="1">
    <source>
        <dbReference type="Pfam" id="PF00248"/>
    </source>
</evidence>
<dbReference type="InterPro" id="IPR036812">
    <property type="entry name" value="NAD(P)_OxRdtase_dom_sf"/>
</dbReference>
<organism evidence="2">
    <name type="scientific">marine sediment metagenome</name>
    <dbReference type="NCBI Taxonomy" id="412755"/>
    <lineage>
        <taxon>unclassified sequences</taxon>
        <taxon>metagenomes</taxon>
        <taxon>ecological metagenomes</taxon>
    </lineage>
</organism>
<dbReference type="PANTHER" id="PTHR43312">
    <property type="entry name" value="D-THREO-ALDOSE 1-DEHYDROGENASE"/>
    <property type="match status" value="1"/>
</dbReference>
<dbReference type="CDD" id="cd19100">
    <property type="entry name" value="AKR_unchar"/>
    <property type="match status" value="1"/>
</dbReference>
<dbReference type="InterPro" id="IPR023210">
    <property type="entry name" value="NADP_OxRdtase_dom"/>
</dbReference>
<dbReference type="Gene3D" id="3.20.20.100">
    <property type="entry name" value="NADP-dependent oxidoreductase domain"/>
    <property type="match status" value="1"/>
</dbReference>
<proteinExistence type="predicted"/>
<name>X1C3K8_9ZZZZ</name>
<dbReference type="AlphaFoldDB" id="X1C3K8"/>
<dbReference type="PANTHER" id="PTHR43312:SF1">
    <property type="entry name" value="NADP-DEPENDENT OXIDOREDUCTASE DOMAIN-CONTAINING PROTEIN"/>
    <property type="match status" value="1"/>
</dbReference>
<feature type="domain" description="NADP-dependent oxidoreductase" evidence="1">
    <location>
        <begin position="2"/>
        <end position="256"/>
    </location>
</feature>
<gene>
    <name evidence="2" type="ORF">S01H4_44334</name>
</gene>
<evidence type="ECO:0000313" key="2">
    <source>
        <dbReference type="EMBL" id="GAG90988.1"/>
    </source>
</evidence>
<protein>
    <recommendedName>
        <fullName evidence="1">NADP-dependent oxidoreductase domain-containing protein</fullName>
    </recommendedName>
</protein>
<reference evidence="2" key="1">
    <citation type="journal article" date="2014" name="Front. Microbiol.">
        <title>High frequency of phylogenetically diverse reductive dehalogenase-homologous genes in deep subseafloor sedimentary metagenomes.</title>
        <authorList>
            <person name="Kawai M."/>
            <person name="Futagami T."/>
            <person name="Toyoda A."/>
            <person name="Takaki Y."/>
            <person name="Nishi S."/>
            <person name="Hori S."/>
            <person name="Arai W."/>
            <person name="Tsubouchi T."/>
            <person name="Morono Y."/>
            <person name="Uchiyama I."/>
            <person name="Ito T."/>
            <person name="Fujiyama A."/>
            <person name="Inagaki F."/>
            <person name="Takami H."/>
        </authorList>
    </citation>
    <scope>NUCLEOTIDE SEQUENCE</scope>
    <source>
        <strain evidence="2">Expedition CK06-06</strain>
    </source>
</reference>
<comment type="caution">
    <text evidence="2">The sequence shown here is derived from an EMBL/GenBank/DDBJ whole genome shotgun (WGS) entry which is preliminary data.</text>
</comment>
<dbReference type="SUPFAM" id="SSF51430">
    <property type="entry name" value="NAD(P)-linked oxidoreductase"/>
    <property type="match status" value="1"/>
</dbReference>
<accession>X1C3K8</accession>
<sequence length="273" mass="31120">ERMVEMCMDMGVRFYDTARVYQNGGSEERMGRLLVPRYRDQIFLMTKSHAKTGEQAREHLDLSLKALNTDQLDLWQIHAVSTPEDVDQRIENGVLDVFLKAKEQGKTRYIGFTGHQSPLAHLYFLKRLEELGLELDTCQLPLNVLDPSFESFQKQVVPVLLEKEYGIIAMKTMSGGSMMGKRIDTTPEWIKTDMIPDMVRETGITPAQLHQYVYSLPVSSLVSGCTTLAELEHNIGVLQNFKNLSNSDMQSLEELVKPYSGLIVENYKRVLDI</sequence>
<dbReference type="InterPro" id="IPR053135">
    <property type="entry name" value="AKR2_Oxidoreductase"/>
</dbReference>